<dbReference type="EMBL" id="CANTFK010000141">
    <property type="protein sequence ID" value="CAI5707254.1"/>
    <property type="molecule type" value="Genomic_DNA"/>
</dbReference>
<sequence length="124" mass="13948">MEIKHDRNGSTLMIHQNRYIDDEVCRFNKDEVKAVTTKDYGIIYDGSASEVQATSYMDADWGSNIDDRRSVSGIMMMIGGAPDVFKSKDQRTVTLSSAEAEYMALSFCTQEVLRISGSDFGLRR</sequence>
<protein>
    <submittedName>
        <fullName evidence="1">Uncharacterized protein</fullName>
    </submittedName>
</protein>
<reference evidence="1" key="1">
    <citation type="submission" date="2022-12" db="EMBL/GenBank/DDBJ databases">
        <authorList>
            <person name="Webb A."/>
        </authorList>
    </citation>
    <scope>NUCLEOTIDE SEQUENCE</scope>
    <source>
        <strain evidence="1">Pf2</strain>
    </source>
</reference>
<organism evidence="1 2">
    <name type="scientific">Peronospora farinosa</name>
    <dbReference type="NCBI Taxonomy" id="134698"/>
    <lineage>
        <taxon>Eukaryota</taxon>
        <taxon>Sar</taxon>
        <taxon>Stramenopiles</taxon>
        <taxon>Oomycota</taxon>
        <taxon>Peronosporomycetes</taxon>
        <taxon>Peronosporales</taxon>
        <taxon>Peronosporaceae</taxon>
        <taxon>Peronospora</taxon>
    </lineage>
</organism>
<proteinExistence type="predicted"/>
<name>A0AAV0SSK1_9STRA</name>
<dbReference type="AlphaFoldDB" id="A0AAV0SSK1"/>
<dbReference type="CDD" id="cd09272">
    <property type="entry name" value="RNase_HI_RT_Ty1"/>
    <property type="match status" value="1"/>
</dbReference>
<accession>A0AAV0SSK1</accession>
<dbReference type="Proteomes" id="UP001159659">
    <property type="component" value="Unassembled WGS sequence"/>
</dbReference>
<dbReference type="PANTHER" id="PTHR11439:SF440">
    <property type="entry name" value="INTEGRASE CATALYTIC DOMAIN-CONTAINING PROTEIN"/>
    <property type="match status" value="1"/>
</dbReference>
<evidence type="ECO:0000313" key="1">
    <source>
        <dbReference type="EMBL" id="CAI5707254.1"/>
    </source>
</evidence>
<evidence type="ECO:0000313" key="2">
    <source>
        <dbReference type="Proteomes" id="UP001159659"/>
    </source>
</evidence>
<comment type="caution">
    <text evidence="1">The sequence shown here is derived from an EMBL/GenBank/DDBJ whole genome shotgun (WGS) entry which is preliminary data.</text>
</comment>
<dbReference type="PANTHER" id="PTHR11439">
    <property type="entry name" value="GAG-POL-RELATED RETROTRANSPOSON"/>
    <property type="match status" value="1"/>
</dbReference>
<gene>
    <name evidence="1" type="ORF">PFR002_LOCUS1392</name>
</gene>